<evidence type="ECO:0000256" key="9">
    <source>
        <dbReference type="ARBA" id="ARBA00022840"/>
    </source>
</evidence>
<evidence type="ECO:0000256" key="1">
    <source>
        <dbReference type="ARBA" id="ARBA00000851"/>
    </source>
</evidence>
<keyword evidence="9 11" id="KW-0067">ATP-binding</keyword>
<dbReference type="CDD" id="cd18030">
    <property type="entry name" value="DEXHc_RE_I_HsdR"/>
    <property type="match status" value="1"/>
</dbReference>
<dbReference type="PANTHER" id="PTHR30195:SF15">
    <property type="entry name" value="TYPE I RESTRICTION ENZYME HINDI ENDONUCLEASE SUBUNIT"/>
    <property type="match status" value="1"/>
</dbReference>
<dbReference type="PATRIC" id="fig|1294142.3.peg.2929"/>
<dbReference type="AlphaFoldDB" id="U2PTW6"/>
<dbReference type="Pfam" id="PF11867">
    <property type="entry name" value="T1RH-like_C"/>
    <property type="match status" value="1"/>
</dbReference>
<name>U2PTW6_9CLOT</name>
<dbReference type="InterPro" id="IPR021810">
    <property type="entry name" value="T1RH-like_C"/>
</dbReference>
<comment type="similarity">
    <text evidence="2 11">Belongs to the HsdR family.</text>
</comment>
<keyword evidence="14" id="KW-1185">Reference proteome</keyword>
<keyword evidence="5 11" id="KW-0547">Nucleotide-binding</keyword>
<evidence type="ECO:0000256" key="7">
    <source>
        <dbReference type="ARBA" id="ARBA00022759"/>
    </source>
</evidence>
<dbReference type="Pfam" id="PF22679">
    <property type="entry name" value="T1R_D3-like"/>
    <property type="match status" value="1"/>
</dbReference>
<dbReference type="Pfam" id="PF04313">
    <property type="entry name" value="HSDR_N"/>
    <property type="match status" value="1"/>
</dbReference>
<keyword evidence="7" id="KW-0255">Endonuclease</keyword>
<evidence type="ECO:0000313" key="13">
    <source>
        <dbReference type="EMBL" id="ERK29890.1"/>
    </source>
</evidence>
<dbReference type="REBASE" id="72905">
    <property type="entry name" value="CinURNWORF2828P"/>
</dbReference>
<dbReference type="STRING" id="1294142.CINTURNW_2822"/>
<dbReference type="Proteomes" id="UP000016721">
    <property type="component" value="Unassembled WGS sequence"/>
</dbReference>
<dbReference type="eggNOG" id="COG0610">
    <property type="taxonomic scope" value="Bacteria"/>
</dbReference>
<dbReference type="GO" id="GO:0009035">
    <property type="term" value="F:type I site-specific deoxyribonuclease activity"/>
    <property type="evidence" value="ECO:0007669"/>
    <property type="project" value="UniProtKB-EC"/>
</dbReference>
<evidence type="ECO:0000256" key="5">
    <source>
        <dbReference type="ARBA" id="ARBA00022741"/>
    </source>
</evidence>
<dbReference type="CDD" id="cd18800">
    <property type="entry name" value="SF2_C_EcoR124I-like"/>
    <property type="match status" value="1"/>
</dbReference>
<comment type="caution">
    <text evidence="13">The sequence shown here is derived from an EMBL/GenBank/DDBJ whole genome shotgun (WGS) entry which is preliminary data.</text>
</comment>
<feature type="domain" description="Helicase ATP-binding" evidence="12">
    <location>
        <begin position="288"/>
        <end position="473"/>
    </location>
</feature>
<gene>
    <name evidence="13" type="ORF">CINTURNW_2822</name>
</gene>
<dbReference type="PROSITE" id="PS51192">
    <property type="entry name" value="HELICASE_ATP_BIND_1"/>
    <property type="match status" value="1"/>
</dbReference>
<dbReference type="GO" id="GO:0003677">
    <property type="term" value="F:DNA binding"/>
    <property type="evidence" value="ECO:0007669"/>
    <property type="project" value="UniProtKB-KW"/>
</dbReference>
<comment type="subunit">
    <text evidence="3 11">The type I restriction/modification system is composed of three polypeptides R, M and S.</text>
</comment>
<dbReference type="CDD" id="cd22332">
    <property type="entry name" value="HsdR_N"/>
    <property type="match status" value="1"/>
</dbReference>
<evidence type="ECO:0000256" key="10">
    <source>
        <dbReference type="ARBA" id="ARBA00023125"/>
    </source>
</evidence>
<sequence length="1070" mass="121405">MSKSNFCESQLEEATLEWFEELGYEVVFAPDIAPEGEYAEREDYSDVILSDRLREALSRINPKMGSDAIEEAYRKILIPQSPSLIMNNKMFQKMITDGIDVQVKQKDASYKTEKIYVFDFEKPLNNEFMVANQFTIIEHGKEKRPDAIVFVNGIPLVVIELKSASDENVDITDAYNQLQTYKMTIPSLFTYNSFMVTSDGINARAGTLTSDEDRFMAWRTIDGDDVAPVSIPQIEVLIKGMFQRDRFLDIIKQFVLFQSDGRDTYKILAGYHQYHAVNKAVESTERATMESGDRRIGVVWHTQGSGKSLSMVFYAAKLVVSPQLGNPTIVIITDRNDLDDQLFATFSKSKDILRTTPVQATDRGNLRELLNNRTSGGIIFTTIHKFAPEDKGDNAPILTDRKNVIVMADEAHRSQYGFGADIVKDDSSADIKYGYAKYMRDSLPNASYIGFTGTPVELTDKNTRVVFGDYIDVYDMTRAVEDGTTVKIFYESRIAKLELPEEMKPNVDTEYDEITEYQEVDQKEKLKSKWARLEAIVGTNERVKLIAKDIVEHFEKRQNAQETEGGKGMIVAMSRRIAIDLYKEITALRPDWHSDDLMAGKIKVVMTGSSSDPKEWQPFIGTKANRETLAKRMKDKKDELQLVIVRDMWLTGFDVPSMHTMYIDKPMSGHNLMQAIARVNRVFKDKQGGLVVDYIGIAENLKEALSQYTESDKKTTGVDTELASMVLLEKHDLIKELLHGHDYSKFFNGKASEKMQAIIETMDFIIGLREDRKNDYVKLVTELSRAYSLCATTDIAEKLNLEVGFHKAVKASIVKIISDNNKKKTTAQLDNELNQLISKSISSNEVVDILGSVGLNKPNIAILSDEFLEEVKGMKQKNLAVELLNRLLKGNIKTFSKRNLVQSKKFSELLEVAIRKYQNRAIETTQVIMELIELAKEITEAEKRGMATGLTEDELAFYDALSDNESARELMGEEILKQIARDLTVSIKNSISVDWAIRESVQAKMKMTIKRLLKKYGYPPDKTLKAVEIVMEQTKLMCSNEVIYAPNEVIYSPNLDNPNINRAAEDQEEY</sequence>
<accession>U2PTW6</accession>
<evidence type="ECO:0000313" key="14">
    <source>
        <dbReference type="Proteomes" id="UP000016721"/>
    </source>
</evidence>
<keyword evidence="8 11" id="KW-0378">Hydrolase</keyword>
<comment type="function">
    <text evidence="11">Subunit R is required for both nuclease and ATPase activities, but not for modification.</text>
</comment>
<dbReference type="EMBL" id="APJA01000014">
    <property type="protein sequence ID" value="ERK29890.1"/>
    <property type="molecule type" value="Genomic_DNA"/>
</dbReference>
<proteinExistence type="inferred from homology"/>
<evidence type="ECO:0000259" key="12">
    <source>
        <dbReference type="PROSITE" id="PS51192"/>
    </source>
</evidence>
<evidence type="ECO:0000256" key="4">
    <source>
        <dbReference type="ARBA" id="ARBA00022722"/>
    </source>
</evidence>
<dbReference type="InterPro" id="IPR055180">
    <property type="entry name" value="HsdR_RecA-like_helicase_dom_2"/>
</dbReference>
<keyword evidence="4" id="KW-0540">Nuclease</keyword>
<dbReference type="HOGENOM" id="CLU_005762_1_0_9"/>
<dbReference type="NCBIfam" id="TIGR00348">
    <property type="entry name" value="hsdR"/>
    <property type="match status" value="1"/>
</dbReference>
<keyword evidence="10 11" id="KW-0238">DNA-binding</keyword>
<dbReference type="InterPro" id="IPR004473">
    <property type="entry name" value="Restrct_endonuc_typeI_HsdR"/>
</dbReference>
<evidence type="ECO:0000256" key="8">
    <source>
        <dbReference type="ARBA" id="ARBA00022801"/>
    </source>
</evidence>
<dbReference type="OrthoDB" id="9758243at2"/>
<dbReference type="GO" id="GO:0005524">
    <property type="term" value="F:ATP binding"/>
    <property type="evidence" value="ECO:0007669"/>
    <property type="project" value="UniProtKB-KW"/>
</dbReference>
<dbReference type="InterPro" id="IPR014001">
    <property type="entry name" value="Helicase_ATP-bd"/>
</dbReference>
<dbReference type="InterPro" id="IPR051268">
    <property type="entry name" value="Type-I_R_enzyme_R_subunit"/>
</dbReference>
<protein>
    <recommendedName>
        <fullName evidence="11">Type I restriction enzyme endonuclease subunit</fullName>
        <shortName evidence="11">R protein</shortName>
        <ecNumber evidence="11">3.1.21.3</ecNumber>
    </recommendedName>
    <alternativeName>
        <fullName evidence="11">Type-1 restriction enzyme R protein</fullName>
    </alternativeName>
</protein>
<dbReference type="GO" id="GO:0009307">
    <property type="term" value="P:DNA restriction-modification system"/>
    <property type="evidence" value="ECO:0007669"/>
    <property type="project" value="UniProtKB-KW"/>
</dbReference>
<keyword evidence="6 11" id="KW-0680">Restriction system</keyword>
<organism evidence="13 14">
    <name type="scientific">Clostridium intestinale URNW</name>
    <dbReference type="NCBI Taxonomy" id="1294142"/>
    <lineage>
        <taxon>Bacteria</taxon>
        <taxon>Bacillati</taxon>
        <taxon>Bacillota</taxon>
        <taxon>Clostridia</taxon>
        <taxon>Eubacteriales</taxon>
        <taxon>Clostridiaceae</taxon>
        <taxon>Clostridium</taxon>
    </lineage>
</organism>
<dbReference type="PANTHER" id="PTHR30195">
    <property type="entry name" value="TYPE I SITE-SPECIFIC DEOXYRIBONUCLEASE PROTEIN SUBUNIT M AND R"/>
    <property type="match status" value="1"/>
</dbReference>
<evidence type="ECO:0000256" key="11">
    <source>
        <dbReference type="RuleBase" id="RU364115"/>
    </source>
</evidence>
<evidence type="ECO:0000256" key="6">
    <source>
        <dbReference type="ARBA" id="ARBA00022747"/>
    </source>
</evidence>
<dbReference type="RefSeq" id="WP_021802804.1">
    <property type="nucleotide sequence ID" value="NZ_KI273145.1"/>
</dbReference>
<dbReference type="Gene3D" id="3.90.1570.50">
    <property type="match status" value="1"/>
</dbReference>
<dbReference type="InterPro" id="IPR007409">
    <property type="entry name" value="Restrct_endonuc_type1_HsdR_N"/>
</dbReference>
<dbReference type="InterPro" id="IPR027417">
    <property type="entry name" value="P-loop_NTPase"/>
</dbReference>
<dbReference type="InterPro" id="IPR040980">
    <property type="entry name" value="SWI2_SNF2"/>
</dbReference>
<evidence type="ECO:0000256" key="2">
    <source>
        <dbReference type="ARBA" id="ARBA00008598"/>
    </source>
</evidence>
<reference evidence="13 14" key="1">
    <citation type="journal article" date="2013" name="Genome Announc.">
        <title>Draft Genome Sequence of the Hydrogen- and Ethanol-Producing Bacterium Clostridium intestinale Strain URNW.</title>
        <authorList>
            <person name="Lal S."/>
            <person name="Ramachandran U."/>
            <person name="Zhang X."/>
            <person name="Sparling R."/>
            <person name="Levin D.B."/>
        </authorList>
    </citation>
    <scope>NUCLEOTIDE SEQUENCE [LARGE SCALE GENOMIC DNA]</scope>
    <source>
        <strain evidence="13 14">URNW</strain>
    </source>
</reference>
<evidence type="ECO:0000256" key="3">
    <source>
        <dbReference type="ARBA" id="ARBA00011296"/>
    </source>
</evidence>
<dbReference type="SMART" id="SM00487">
    <property type="entry name" value="DEXDc"/>
    <property type="match status" value="1"/>
</dbReference>
<dbReference type="Gene3D" id="3.40.50.300">
    <property type="entry name" value="P-loop containing nucleotide triphosphate hydrolases"/>
    <property type="match status" value="3"/>
</dbReference>
<dbReference type="SUPFAM" id="SSF52540">
    <property type="entry name" value="P-loop containing nucleoside triphosphate hydrolases"/>
    <property type="match status" value="2"/>
</dbReference>
<dbReference type="Pfam" id="PF18766">
    <property type="entry name" value="SWI2_SNF2"/>
    <property type="match status" value="1"/>
</dbReference>
<comment type="catalytic activity">
    <reaction evidence="1 11">
        <text>Endonucleolytic cleavage of DNA to give random double-stranded fragments with terminal 5'-phosphates, ATP is simultaneously hydrolyzed.</text>
        <dbReference type="EC" id="3.1.21.3"/>
    </reaction>
</comment>
<dbReference type="EC" id="3.1.21.3" evidence="11"/>